<dbReference type="InterPro" id="IPR017853">
    <property type="entry name" value="GH"/>
</dbReference>
<keyword evidence="12" id="KW-0732">Signal</keyword>
<reference evidence="14 15" key="1">
    <citation type="journal article" date="2010" name="Nat. Biotechnol.">
        <title>Genome sequence of the model mushroom Schizophyllum commune.</title>
        <authorList>
            <person name="Ohm R.A."/>
            <person name="de Jong J.F."/>
            <person name="Lugones L.G."/>
            <person name="Aerts A."/>
            <person name="Kothe E."/>
            <person name="Stajich J.E."/>
            <person name="de Vries R.P."/>
            <person name="Record E."/>
            <person name="Levasseur A."/>
            <person name="Baker S.E."/>
            <person name="Bartholomew K.A."/>
            <person name="Coutinho P.M."/>
            <person name="Erdmann S."/>
            <person name="Fowler T.J."/>
            <person name="Gathman A.C."/>
            <person name="Lombard V."/>
            <person name="Henrissat B."/>
            <person name="Knabe N."/>
            <person name="Kuees U."/>
            <person name="Lilly W.W."/>
            <person name="Lindquist E."/>
            <person name="Lucas S."/>
            <person name="Magnuson J.K."/>
            <person name="Piumi F."/>
            <person name="Raudaskoski M."/>
            <person name="Salamov A."/>
            <person name="Schmutz J."/>
            <person name="Schwarze F.W.M.R."/>
            <person name="vanKuyk P.A."/>
            <person name="Horton J.S."/>
            <person name="Grigoriev I.V."/>
            <person name="Woesten H.A.B."/>
        </authorList>
    </citation>
    <scope>NUCLEOTIDE SEQUENCE [LARGE SCALE GENOMIC DNA]</scope>
    <source>
        <strain evidence="15">H4-8 / FGSC 9210</strain>
    </source>
</reference>
<comment type="similarity">
    <text evidence="3">Belongs to the glycosyl hydrolase 3 family.</text>
</comment>
<dbReference type="InterPro" id="IPR050288">
    <property type="entry name" value="Cellulose_deg_GH3"/>
</dbReference>
<gene>
    <name evidence="14" type="ORF">SCHCODRAFT_256304</name>
</gene>
<dbReference type="EMBL" id="GL377303">
    <property type="protein sequence ID" value="EFJ01388.1"/>
    <property type="molecule type" value="Genomic_DNA"/>
</dbReference>
<evidence type="ECO:0000256" key="9">
    <source>
        <dbReference type="ARBA" id="ARBA00023295"/>
    </source>
</evidence>
<comment type="catalytic activity">
    <reaction evidence="1">
        <text>Hydrolysis of terminal, non-reducing beta-D-glucosyl residues with release of beta-D-glucose.</text>
        <dbReference type="EC" id="3.2.1.21"/>
    </reaction>
</comment>
<organism evidence="15">
    <name type="scientific">Schizophyllum commune (strain H4-8 / FGSC 9210)</name>
    <name type="common">Split gill fungus</name>
    <dbReference type="NCBI Taxonomy" id="578458"/>
    <lineage>
        <taxon>Eukaryota</taxon>
        <taxon>Fungi</taxon>
        <taxon>Dikarya</taxon>
        <taxon>Basidiomycota</taxon>
        <taxon>Agaricomycotina</taxon>
        <taxon>Agaricomycetes</taxon>
        <taxon>Agaricomycetidae</taxon>
        <taxon>Agaricales</taxon>
        <taxon>Schizophyllaceae</taxon>
        <taxon>Schizophyllum</taxon>
    </lineage>
</organism>
<keyword evidence="9" id="KW-0326">Glycosidase</keyword>
<dbReference type="Gene3D" id="3.20.20.300">
    <property type="entry name" value="Glycoside hydrolase, family 3, N-terminal domain"/>
    <property type="match status" value="1"/>
</dbReference>
<evidence type="ECO:0000256" key="3">
    <source>
        <dbReference type="ARBA" id="ARBA00005336"/>
    </source>
</evidence>
<dbReference type="SUPFAM" id="SSF52279">
    <property type="entry name" value="Beta-D-glucan exohydrolase, C-terminal domain"/>
    <property type="match status" value="1"/>
</dbReference>
<keyword evidence="6" id="KW-0136">Cellulose degradation</keyword>
<feature type="signal peptide" evidence="12">
    <location>
        <begin position="1"/>
        <end position="18"/>
    </location>
</feature>
<dbReference type="PANTHER" id="PTHR42715">
    <property type="entry name" value="BETA-GLUCOSIDASE"/>
    <property type="match status" value="1"/>
</dbReference>
<keyword evidence="15" id="KW-1185">Reference proteome</keyword>
<dbReference type="InParanoid" id="D8PU51"/>
<feature type="domain" description="Fibronectin type III-like" evidence="13">
    <location>
        <begin position="844"/>
        <end position="913"/>
    </location>
</feature>
<proteinExistence type="inferred from homology"/>
<evidence type="ECO:0000256" key="4">
    <source>
        <dbReference type="ARBA" id="ARBA00012744"/>
    </source>
</evidence>
<dbReference type="InterPro" id="IPR036962">
    <property type="entry name" value="Glyco_hydro_3_N_sf"/>
</dbReference>
<evidence type="ECO:0000256" key="1">
    <source>
        <dbReference type="ARBA" id="ARBA00000448"/>
    </source>
</evidence>
<evidence type="ECO:0000313" key="14">
    <source>
        <dbReference type="EMBL" id="EFJ01388.1"/>
    </source>
</evidence>
<dbReference type="AlphaFoldDB" id="D8PU51"/>
<dbReference type="FunFam" id="3.40.50.1700:FF:000003">
    <property type="entry name" value="Probable beta-glucosidase"/>
    <property type="match status" value="1"/>
</dbReference>
<comment type="pathway">
    <text evidence="2">Glycan metabolism; cellulose degradation.</text>
</comment>
<evidence type="ECO:0000256" key="12">
    <source>
        <dbReference type="SAM" id="SignalP"/>
    </source>
</evidence>
<dbReference type="SMART" id="SM01217">
    <property type="entry name" value="Fn3_like"/>
    <property type="match status" value="1"/>
</dbReference>
<accession>D8PU51</accession>
<dbReference type="GeneID" id="9594819"/>
<evidence type="ECO:0000256" key="11">
    <source>
        <dbReference type="SAM" id="MobiDB-lite"/>
    </source>
</evidence>
<dbReference type="InterPro" id="IPR001764">
    <property type="entry name" value="Glyco_hydro_3_N"/>
</dbReference>
<evidence type="ECO:0000256" key="6">
    <source>
        <dbReference type="ARBA" id="ARBA00023001"/>
    </source>
</evidence>
<feature type="region of interest" description="Disordered" evidence="11">
    <location>
        <begin position="101"/>
        <end position="131"/>
    </location>
</feature>
<dbReference type="Pfam" id="PF01915">
    <property type="entry name" value="Glyco_hydro_3_C"/>
    <property type="match status" value="1"/>
</dbReference>
<keyword evidence="7" id="KW-0325">Glycoprotein</keyword>
<dbReference type="RefSeq" id="XP_003036290.1">
    <property type="nucleotide sequence ID" value="XM_003036244.1"/>
</dbReference>
<dbReference type="PANTHER" id="PTHR42715:SF2">
    <property type="entry name" value="BETA-GLUCOSIDASE F-RELATED"/>
    <property type="match status" value="1"/>
</dbReference>
<dbReference type="Gene3D" id="3.40.50.1700">
    <property type="entry name" value="Glycoside hydrolase family 3 C-terminal domain"/>
    <property type="match status" value="1"/>
</dbReference>
<keyword evidence="8" id="KW-0119">Carbohydrate metabolism</keyword>
<feature type="compositionally biased region" description="Low complexity" evidence="11">
    <location>
        <begin position="33"/>
        <end position="44"/>
    </location>
</feature>
<evidence type="ECO:0000256" key="10">
    <source>
        <dbReference type="ARBA" id="ARBA00023326"/>
    </source>
</evidence>
<dbReference type="FunFam" id="3.20.20.300:FF:000002">
    <property type="entry name" value="Probable beta-glucosidase"/>
    <property type="match status" value="1"/>
</dbReference>
<dbReference type="InterPro" id="IPR002772">
    <property type="entry name" value="Glyco_hydro_3_C"/>
</dbReference>
<dbReference type="Pfam" id="PF14310">
    <property type="entry name" value="Fn3-like"/>
    <property type="match status" value="1"/>
</dbReference>
<protein>
    <recommendedName>
        <fullName evidence="4">beta-glucosidase</fullName>
        <ecNumber evidence="4">3.2.1.21</ecNumber>
    </recommendedName>
</protein>
<sequence>MAPFKSRLLLLVLGAVAAARPDVRQVSDSDVGSAASSAASSSPLSSALSSIASSVEATSTGATFASSAAPSSLPSSVEGSTIASSTSAVSSSVTSAASASITSSATASNSSESATSSSAEESSASSAPPTTVSHTIPLSSYSFSAFPAPTYAPVPGVFPETDPSSPPGPYDQDIIPDFSAAWLEAWDKAQQKIAGYTLEQKINISTGVGWEDGRCVGNIGAINASDGSVDFPGLCLEDSPLGVRFADFVTAFPTAINAAATWNRGLIRLRGLFMGQEHVAKGVNVQLGPMMNIGRVAQGGRNWEGFGADPYLAGEAAYETILGMQEAGVQACAKHLINNEQEHKRTTESSDVDDRTEHEIYAHPFLRSIMAGVASIMCSYNAINGTYACENDKILNDVVKREYGFQGYIMSDWGATMSAISPIAGLDMTMPGDAQLGGIGWYETLLEYVHNGTIPESRIDDMATRILAGWYLLKQDDPSFPTANFDAFLPENQATNDHVDAQDEEHTSLVRNMGAASIVLLKNERDALPLHKPRALLLAGSDAGPGRAGPNQFADQGGSDGVLAMGWGSGTANFTYLVTPLEAIQRRARKDRTSVSWLLDDFDLPLAGNMAKRVETMAPGRNAAIVFVNSDSGEQYITVDGNEGDRKNLTAWHGGDDLILAVAAQNNNTIVVVHSVGPLILEPWIDHENVTAVLWAGVPGNEAGNSLADVLYGRWNPSGRLPYTIAKSLEDYGTGLILGGTNEDFLNIPYTEGLFVDYRRFDYFNITPRFEFGFGLSYTDFEYSNLVISAVDAPDGTDQDLADAWATGVASPIAEGSSTALWLHRPAFTVEFDVTNSGDLFGGEIPQLYVNPPDGSGEPPSVLKGFTNVEALPGETKHVSLPLSRYDLSIWDVVQQGWAKPNGTIGITVGASSRDGRLSAEVPL</sequence>
<evidence type="ECO:0000256" key="2">
    <source>
        <dbReference type="ARBA" id="ARBA00004987"/>
    </source>
</evidence>
<dbReference type="eggNOG" id="ENOG502QR4D">
    <property type="taxonomic scope" value="Eukaryota"/>
</dbReference>
<keyword evidence="5 14" id="KW-0378">Hydrolase</keyword>
<feature type="chain" id="PRO_5003120321" description="beta-glucosidase" evidence="12">
    <location>
        <begin position="19"/>
        <end position="924"/>
    </location>
</feature>
<dbReference type="GO" id="GO:0008422">
    <property type="term" value="F:beta-glucosidase activity"/>
    <property type="evidence" value="ECO:0007669"/>
    <property type="project" value="UniProtKB-EC"/>
</dbReference>
<evidence type="ECO:0000256" key="5">
    <source>
        <dbReference type="ARBA" id="ARBA00022801"/>
    </source>
</evidence>
<dbReference type="OrthoDB" id="416222at2759"/>
<dbReference type="InterPro" id="IPR026891">
    <property type="entry name" value="Fn3-like"/>
</dbReference>
<keyword evidence="10" id="KW-0624">Polysaccharide degradation</keyword>
<dbReference type="KEGG" id="scm:SCHCO_02604319"/>
<dbReference type="Pfam" id="PF00933">
    <property type="entry name" value="Glyco_hydro_3"/>
    <property type="match status" value="1"/>
</dbReference>
<dbReference type="Gene3D" id="2.60.40.10">
    <property type="entry name" value="Immunoglobulins"/>
    <property type="match status" value="1"/>
</dbReference>
<dbReference type="EC" id="3.2.1.21" evidence="4"/>
<evidence type="ECO:0000313" key="15">
    <source>
        <dbReference type="Proteomes" id="UP000007431"/>
    </source>
</evidence>
<dbReference type="OMA" id="VNDTYAC"/>
<dbReference type="GO" id="GO:0030245">
    <property type="term" value="P:cellulose catabolic process"/>
    <property type="evidence" value="ECO:0007669"/>
    <property type="project" value="UniProtKB-KW"/>
</dbReference>
<dbReference type="VEuPathDB" id="FungiDB:SCHCODRAFT_02604319"/>
<name>D8PU51_SCHCM</name>
<evidence type="ECO:0000256" key="7">
    <source>
        <dbReference type="ARBA" id="ARBA00023180"/>
    </source>
</evidence>
<evidence type="ECO:0000256" key="8">
    <source>
        <dbReference type="ARBA" id="ARBA00023277"/>
    </source>
</evidence>
<feature type="region of interest" description="Disordered" evidence="11">
    <location>
        <begin position="23"/>
        <end position="44"/>
    </location>
</feature>
<dbReference type="Proteomes" id="UP000007431">
    <property type="component" value="Unassembled WGS sequence"/>
</dbReference>
<dbReference type="InterPro" id="IPR036881">
    <property type="entry name" value="Glyco_hydro_3_C_sf"/>
</dbReference>
<dbReference type="InterPro" id="IPR013783">
    <property type="entry name" value="Ig-like_fold"/>
</dbReference>
<dbReference type="PRINTS" id="PR00133">
    <property type="entry name" value="GLHYDRLASE3"/>
</dbReference>
<dbReference type="SUPFAM" id="SSF51445">
    <property type="entry name" value="(Trans)glycosidases"/>
    <property type="match status" value="1"/>
</dbReference>
<evidence type="ECO:0000259" key="13">
    <source>
        <dbReference type="SMART" id="SM01217"/>
    </source>
</evidence>
<dbReference type="HOGENOM" id="CLU_004542_2_3_1"/>